<evidence type="ECO:0000256" key="1">
    <source>
        <dbReference type="SAM" id="MobiDB-lite"/>
    </source>
</evidence>
<protein>
    <submittedName>
        <fullName evidence="2">Uncharacterized protein</fullName>
    </submittedName>
</protein>
<reference evidence="2 3" key="1">
    <citation type="journal article" date="2018" name="J. Microbiol.">
        <title>Bacillus spongiae sp. nov., isolated from sponge of Jeju Island.</title>
        <authorList>
            <person name="Lee G.E."/>
            <person name="Im W.T."/>
            <person name="Park J.S."/>
        </authorList>
    </citation>
    <scope>NUCLEOTIDE SEQUENCE [LARGE SCALE GENOMIC DNA]</scope>
    <source>
        <strain evidence="2 3">135PIL107-10</strain>
    </source>
</reference>
<dbReference type="EMBL" id="JBBAXC010000026">
    <property type="protein sequence ID" value="MEI5909423.1"/>
    <property type="molecule type" value="Genomic_DNA"/>
</dbReference>
<comment type="caution">
    <text evidence="2">The sequence shown here is derived from an EMBL/GenBank/DDBJ whole genome shotgun (WGS) entry which is preliminary data.</text>
</comment>
<accession>A0ABU8HJ48</accession>
<feature type="region of interest" description="Disordered" evidence="1">
    <location>
        <begin position="1"/>
        <end position="36"/>
    </location>
</feature>
<keyword evidence="3" id="KW-1185">Reference proteome</keyword>
<organism evidence="2 3">
    <name type="scientific">Bacillus spongiae</name>
    <dbReference type="NCBI Taxonomy" id="2683610"/>
    <lineage>
        <taxon>Bacteria</taxon>
        <taxon>Bacillati</taxon>
        <taxon>Bacillota</taxon>
        <taxon>Bacilli</taxon>
        <taxon>Bacillales</taxon>
        <taxon>Bacillaceae</taxon>
        <taxon>Bacillus</taxon>
    </lineage>
</organism>
<dbReference type="Proteomes" id="UP001312865">
    <property type="component" value="Unassembled WGS sequence"/>
</dbReference>
<name>A0ABU8HJ48_9BACI</name>
<dbReference type="RefSeq" id="WP_336588867.1">
    <property type="nucleotide sequence ID" value="NZ_JBBAXC010000026.1"/>
</dbReference>
<gene>
    <name evidence="2" type="ORF">WAK64_20555</name>
</gene>
<proteinExistence type="predicted"/>
<evidence type="ECO:0000313" key="3">
    <source>
        <dbReference type="Proteomes" id="UP001312865"/>
    </source>
</evidence>
<evidence type="ECO:0000313" key="2">
    <source>
        <dbReference type="EMBL" id="MEI5909423.1"/>
    </source>
</evidence>
<sequence>MTLEHPTVTQMRKKGYPSGYEEGDKEEKQPYFTNKNGMTFEPTHSILQDLYKHIEKYNSVLGGSRFYDDLIDIYETIDFDLKEDKNERAEEE</sequence>